<keyword evidence="6" id="KW-0449">Lipoprotein</keyword>
<evidence type="ECO:0000256" key="7">
    <source>
        <dbReference type="ARBA" id="ARBA00026209"/>
    </source>
</evidence>
<dbReference type="GO" id="GO:0071562">
    <property type="term" value="P:nucleus-vacuole junction assembly"/>
    <property type="evidence" value="ECO:0007669"/>
    <property type="project" value="InterPro"/>
</dbReference>
<protein>
    <recommendedName>
        <fullName evidence="7">Vacuolar protein 8</fullName>
    </recommendedName>
</protein>
<dbReference type="VEuPathDB" id="AmoebaDB:ACA1_020950"/>
<dbReference type="PROSITE" id="PS50176">
    <property type="entry name" value="ARM_REPEAT"/>
    <property type="match status" value="1"/>
</dbReference>
<evidence type="ECO:0000256" key="5">
    <source>
        <dbReference type="ARBA" id="ARBA00023136"/>
    </source>
</evidence>
<dbReference type="InterPro" id="IPR045156">
    <property type="entry name" value="Vac8"/>
</dbReference>
<organism evidence="9 10">
    <name type="scientific">Acanthamoeba castellanii (strain ATCC 30010 / Neff)</name>
    <dbReference type="NCBI Taxonomy" id="1257118"/>
    <lineage>
        <taxon>Eukaryota</taxon>
        <taxon>Amoebozoa</taxon>
        <taxon>Discosea</taxon>
        <taxon>Longamoebia</taxon>
        <taxon>Centramoebida</taxon>
        <taxon>Acanthamoebidae</taxon>
        <taxon>Acanthamoeba</taxon>
    </lineage>
</organism>
<feature type="repeat" description="ARM" evidence="8">
    <location>
        <begin position="237"/>
        <end position="265"/>
    </location>
</feature>
<dbReference type="KEGG" id="acan:ACA1_020950"/>
<dbReference type="SMART" id="SM00185">
    <property type="entry name" value="ARM"/>
    <property type="match status" value="3"/>
</dbReference>
<comment type="similarity">
    <text evidence="2">Belongs to the beta-catenin family.</text>
</comment>
<dbReference type="GO" id="GO:0005774">
    <property type="term" value="C:vacuolar membrane"/>
    <property type="evidence" value="ECO:0007669"/>
    <property type="project" value="UniProtKB-SubCell"/>
</dbReference>
<comment type="subcellular location">
    <subcellularLocation>
        <location evidence="1">Vacuole membrane</location>
        <topology evidence="1">Lipid-anchor</topology>
    </subcellularLocation>
</comment>
<evidence type="ECO:0000256" key="2">
    <source>
        <dbReference type="ARBA" id="ARBA00005462"/>
    </source>
</evidence>
<evidence type="ECO:0000256" key="4">
    <source>
        <dbReference type="ARBA" id="ARBA00022737"/>
    </source>
</evidence>
<dbReference type="InterPro" id="IPR000225">
    <property type="entry name" value="Armadillo"/>
</dbReference>
<evidence type="ECO:0000256" key="3">
    <source>
        <dbReference type="ARBA" id="ARBA00022554"/>
    </source>
</evidence>
<evidence type="ECO:0000313" key="9">
    <source>
        <dbReference type="EMBL" id="ELR16453.1"/>
    </source>
</evidence>
<sequence>ISIEDKYAAIVGAQPGSFAFLFGLACKHPSEHVQKYAIHTIFSLSRNDKNKETIATKWFLVLAKLFASPNQSIQTLATAIMAEISIGYDEAKAKATKEIGVLKIVPLLKSGSSEQRYEACRLLTNITNKQAEVQKAAVKEGLLALLLGIATNRIDNNRRTQTAALSAVANILALVGDKETDMGADFARENVTGAIVTILKEARGQDRETEELQEQNLRAIVGITKHKALSAEFIEKEGVEALTPLLGPANKELQKQAVRTIKNLSKKYKKRLAAKETLLDSLQSVATESSSTNVQKVAKKTLSRLQLSTK</sequence>
<proteinExistence type="inferred from homology"/>
<evidence type="ECO:0000256" key="8">
    <source>
        <dbReference type="PROSITE-ProRule" id="PRU00259"/>
    </source>
</evidence>
<dbReference type="EMBL" id="KB007994">
    <property type="protein sequence ID" value="ELR16453.1"/>
    <property type="molecule type" value="Genomic_DNA"/>
</dbReference>
<dbReference type="Gene3D" id="1.25.10.10">
    <property type="entry name" value="Leucine-rich Repeat Variant"/>
    <property type="match status" value="2"/>
</dbReference>
<evidence type="ECO:0000313" key="10">
    <source>
        <dbReference type="Proteomes" id="UP000011083"/>
    </source>
</evidence>
<dbReference type="RefSeq" id="XP_004338466.1">
    <property type="nucleotide sequence ID" value="XM_004338418.1"/>
</dbReference>
<dbReference type="PANTHER" id="PTHR47249:SF1">
    <property type="entry name" value="VACUOLAR PROTEIN 8"/>
    <property type="match status" value="1"/>
</dbReference>
<keyword evidence="5" id="KW-0472">Membrane</keyword>
<keyword evidence="3" id="KW-0926">Vacuole</keyword>
<dbReference type="InterPro" id="IPR011989">
    <property type="entry name" value="ARM-like"/>
</dbReference>
<accession>L8GV10</accession>
<keyword evidence="4" id="KW-0677">Repeat</keyword>
<name>L8GV10_ACACF</name>
<evidence type="ECO:0000256" key="1">
    <source>
        <dbReference type="ARBA" id="ARBA00004592"/>
    </source>
</evidence>
<gene>
    <name evidence="9" type="ORF">ACA1_020950</name>
</gene>
<feature type="non-terminal residue" evidence="9">
    <location>
        <position position="310"/>
    </location>
</feature>
<reference evidence="9 10" key="1">
    <citation type="journal article" date="2013" name="Genome Biol.">
        <title>Genome of Acanthamoeba castellanii highlights extensive lateral gene transfer and early evolution of tyrosine kinase signaling.</title>
        <authorList>
            <person name="Clarke M."/>
            <person name="Lohan A.J."/>
            <person name="Liu B."/>
            <person name="Lagkouvardos I."/>
            <person name="Roy S."/>
            <person name="Zafar N."/>
            <person name="Bertelli C."/>
            <person name="Schilde C."/>
            <person name="Kianianmomeni A."/>
            <person name="Burglin T.R."/>
            <person name="Frech C."/>
            <person name="Turcotte B."/>
            <person name="Kopec K.O."/>
            <person name="Synnott J.M."/>
            <person name="Choo C."/>
            <person name="Paponov I."/>
            <person name="Finkler A."/>
            <person name="Soon Heng Tan C."/>
            <person name="Hutchins A.P."/>
            <person name="Weinmeier T."/>
            <person name="Rattei T."/>
            <person name="Chu J.S."/>
            <person name="Gimenez G."/>
            <person name="Irimia M."/>
            <person name="Rigden D.J."/>
            <person name="Fitzpatrick D.A."/>
            <person name="Lorenzo-Morales J."/>
            <person name="Bateman A."/>
            <person name="Chiu C.H."/>
            <person name="Tang P."/>
            <person name="Hegemann P."/>
            <person name="Fromm H."/>
            <person name="Raoult D."/>
            <person name="Greub G."/>
            <person name="Miranda-Saavedra D."/>
            <person name="Chen N."/>
            <person name="Nash P."/>
            <person name="Ginger M.L."/>
            <person name="Horn M."/>
            <person name="Schaap P."/>
            <person name="Caler L."/>
            <person name="Loftus B."/>
        </authorList>
    </citation>
    <scope>NUCLEOTIDE SEQUENCE [LARGE SCALE GENOMIC DNA]</scope>
    <source>
        <strain evidence="9 10">Neff</strain>
    </source>
</reference>
<dbReference type="PANTHER" id="PTHR47249">
    <property type="entry name" value="VACUOLAR PROTEIN 8"/>
    <property type="match status" value="1"/>
</dbReference>
<dbReference type="GeneID" id="14917146"/>
<dbReference type="InterPro" id="IPR016024">
    <property type="entry name" value="ARM-type_fold"/>
</dbReference>
<evidence type="ECO:0000256" key="6">
    <source>
        <dbReference type="ARBA" id="ARBA00023288"/>
    </source>
</evidence>
<keyword evidence="10" id="KW-1185">Reference proteome</keyword>
<dbReference type="AlphaFoldDB" id="L8GV10"/>
<dbReference type="SUPFAM" id="SSF48371">
    <property type="entry name" value="ARM repeat"/>
    <property type="match status" value="1"/>
</dbReference>
<dbReference type="Proteomes" id="UP000011083">
    <property type="component" value="Unassembled WGS sequence"/>
</dbReference>
<dbReference type="GO" id="GO:0043495">
    <property type="term" value="F:protein-membrane adaptor activity"/>
    <property type="evidence" value="ECO:0007669"/>
    <property type="project" value="InterPro"/>
</dbReference>